<dbReference type="OrthoDB" id="10499739at2759"/>
<protein>
    <submittedName>
        <fullName evidence="3">Uncharacterized protein</fullName>
    </submittedName>
</protein>
<evidence type="ECO:0000256" key="2">
    <source>
        <dbReference type="SAM" id="Phobius"/>
    </source>
</evidence>
<comment type="caution">
    <text evidence="3">The sequence shown here is derived from an EMBL/GenBank/DDBJ whole genome shotgun (WGS) entry which is preliminary data.</text>
</comment>
<keyword evidence="2" id="KW-1133">Transmembrane helix</keyword>
<sequence length="201" mass="21881">MFTFTSTSFQLLYAFILFIFLTLAGAAVIKLFRKHQEKKKIAAAKVKPDITKTKPGDDSKPTKVKLVAPAIKGSGESITGSAEPIDRTNAPPRFSETKIREESKPTRMKPGAPVFGGSLESTTKSRDGISNDPPWTSKTKSAEESKPENVKAAVPISISGSRESARKKSIFGWFAKRKLKEQSKPTKVKPLAPKSGSLESM</sequence>
<keyword evidence="2" id="KW-0812">Transmembrane</keyword>
<name>A0A368H903_ANCCA</name>
<evidence type="ECO:0000313" key="3">
    <source>
        <dbReference type="EMBL" id="RCN53083.1"/>
    </source>
</evidence>
<feature type="region of interest" description="Disordered" evidence="1">
    <location>
        <begin position="97"/>
        <end position="152"/>
    </location>
</feature>
<feature type="transmembrane region" description="Helical" evidence="2">
    <location>
        <begin position="12"/>
        <end position="32"/>
    </location>
</feature>
<keyword evidence="2" id="KW-0472">Membrane</keyword>
<organism evidence="3 4">
    <name type="scientific">Ancylostoma caninum</name>
    <name type="common">Dog hookworm</name>
    <dbReference type="NCBI Taxonomy" id="29170"/>
    <lineage>
        <taxon>Eukaryota</taxon>
        <taxon>Metazoa</taxon>
        <taxon>Ecdysozoa</taxon>
        <taxon>Nematoda</taxon>
        <taxon>Chromadorea</taxon>
        <taxon>Rhabditida</taxon>
        <taxon>Rhabditina</taxon>
        <taxon>Rhabditomorpha</taxon>
        <taxon>Strongyloidea</taxon>
        <taxon>Ancylostomatidae</taxon>
        <taxon>Ancylostomatinae</taxon>
        <taxon>Ancylostoma</taxon>
    </lineage>
</organism>
<dbReference type="EMBL" id="JOJR01000003">
    <property type="protein sequence ID" value="RCN53083.1"/>
    <property type="molecule type" value="Genomic_DNA"/>
</dbReference>
<evidence type="ECO:0000313" key="4">
    <source>
        <dbReference type="Proteomes" id="UP000252519"/>
    </source>
</evidence>
<feature type="compositionally biased region" description="Basic and acidic residues" evidence="1">
    <location>
        <begin position="140"/>
        <end position="149"/>
    </location>
</feature>
<keyword evidence="4" id="KW-1185">Reference proteome</keyword>
<dbReference type="Proteomes" id="UP000252519">
    <property type="component" value="Unassembled WGS sequence"/>
</dbReference>
<accession>A0A368H903</accession>
<evidence type="ECO:0000256" key="1">
    <source>
        <dbReference type="SAM" id="MobiDB-lite"/>
    </source>
</evidence>
<feature type="region of interest" description="Disordered" evidence="1">
    <location>
        <begin position="179"/>
        <end position="201"/>
    </location>
</feature>
<reference evidence="3 4" key="1">
    <citation type="submission" date="2014-10" db="EMBL/GenBank/DDBJ databases">
        <title>Draft genome of the hookworm Ancylostoma caninum.</title>
        <authorList>
            <person name="Mitreva M."/>
        </authorList>
    </citation>
    <scope>NUCLEOTIDE SEQUENCE [LARGE SCALE GENOMIC DNA]</scope>
    <source>
        <strain evidence="3 4">Baltimore</strain>
    </source>
</reference>
<dbReference type="AlphaFoldDB" id="A0A368H903"/>
<proteinExistence type="predicted"/>
<gene>
    <name evidence="3" type="ORF">ANCCAN_00632</name>
</gene>